<protein>
    <submittedName>
        <fullName evidence="1">Uncharacterized protein</fullName>
    </submittedName>
</protein>
<dbReference type="EMBL" id="MU001508">
    <property type="protein sequence ID" value="KAF2440055.1"/>
    <property type="molecule type" value="Genomic_DNA"/>
</dbReference>
<proteinExistence type="predicted"/>
<accession>A0A9P4P9T8</accession>
<evidence type="ECO:0000313" key="1">
    <source>
        <dbReference type="EMBL" id="KAF2440055.1"/>
    </source>
</evidence>
<evidence type="ECO:0000313" key="2">
    <source>
        <dbReference type="Proteomes" id="UP000799764"/>
    </source>
</evidence>
<reference evidence="1" key="1">
    <citation type="journal article" date="2020" name="Stud. Mycol.">
        <title>101 Dothideomycetes genomes: a test case for predicting lifestyles and emergence of pathogens.</title>
        <authorList>
            <person name="Haridas S."/>
            <person name="Albert R."/>
            <person name="Binder M."/>
            <person name="Bloem J."/>
            <person name="Labutti K."/>
            <person name="Salamov A."/>
            <person name="Andreopoulos B."/>
            <person name="Baker S."/>
            <person name="Barry K."/>
            <person name="Bills G."/>
            <person name="Bluhm B."/>
            <person name="Cannon C."/>
            <person name="Castanera R."/>
            <person name="Culley D."/>
            <person name="Daum C."/>
            <person name="Ezra D."/>
            <person name="Gonzalez J."/>
            <person name="Henrissat B."/>
            <person name="Kuo A."/>
            <person name="Liang C."/>
            <person name="Lipzen A."/>
            <person name="Lutzoni F."/>
            <person name="Magnuson J."/>
            <person name="Mondo S."/>
            <person name="Nolan M."/>
            <person name="Ohm R."/>
            <person name="Pangilinan J."/>
            <person name="Park H.-J."/>
            <person name="Ramirez L."/>
            <person name="Alfaro M."/>
            <person name="Sun H."/>
            <person name="Tritt A."/>
            <person name="Yoshinaga Y."/>
            <person name="Zwiers L.-H."/>
            <person name="Turgeon B."/>
            <person name="Goodwin S."/>
            <person name="Spatafora J."/>
            <person name="Crous P."/>
            <person name="Grigoriev I."/>
        </authorList>
    </citation>
    <scope>NUCLEOTIDE SEQUENCE</scope>
    <source>
        <strain evidence="1">CBS 690.94</strain>
    </source>
</reference>
<organism evidence="1 2">
    <name type="scientific">Karstenula rhodostoma CBS 690.94</name>
    <dbReference type="NCBI Taxonomy" id="1392251"/>
    <lineage>
        <taxon>Eukaryota</taxon>
        <taxon>Fungi</taxon>
        <taxon>Dikarya</taxon>
        <taxon>Ascomycota</taxon>
        <taxon>Pezizomycotina</taxon>
        <taxon>Dothideomycetes</taxon>
        <taxon>Pleosporomycetidae</taxon>
        <taxon>Pleosporales</taxon>
        <taxon>Massarineae</taxon>
        <taxon>Didymosphaeriaceae</taxon>
        <taxon>Karstenula</taxon>
    </lineage>
</organism>
<keyword evidence="2" id="KW-1185">Reference proteome</keyword>
<dbReference type="AlphaFoldDB" id="A0A9P4P9T8"/>
<comment type="caution">
    <text evidence="1">The sequence shown here is derived from an EMBL/GenBank/DDBJ whole genome shotgun (WGS) entry which is preliminary data.</text>
</comment>
<sequence length="177" mass="19463">MRISLQTPLLFAKHAATASYDGPCHWDIPLTSIGKGSLMRPVSCDMVMATRRTNVRLTTLTREEIGSAASRSDACRLVEDCGGSTKTGFGEMREMRERVVFRASCPSATRKLFVLSAHRERPRLVPVRVANHLTSNCEPRTTTQQASNSERIAIALCGRDFTSHCERHVCPACAAGQ</sequence>
<gene>
    <name evidence="1" type="ORF">P171DRAFT_117792</name>
</gene>
<name>A0A9P4P9T8_9PLEO</name>
<dbReference type="Proteomes" id="UP000799764">
    <property type="component" value="Unassembled WGS sequence"/>
</dbReference>